<dbReference type="GO" id="GO:0007165">
    <property type="term" value="P:signal transduction"/>
    <property type="evidence" value="ECO:0007669"/>
    <property type="project" value="InterPro"/>
</dbReference>
<dbReference type="PROSITE" id="PS50104">
    <property type="entry name" value="TIR"/>
    <property type="match status" value="1"/>
</dbReference>
<organism evidence="7 8">
    <name type="scientific">Streptomyces poonensis</name>
    <dbReference type="NCBI Taxonomy" id="68255"/>
    <lineage>
        <taxon>Bacteria</taxon>
        <taxon>Bacillati</taxon>
        <taxon>Actinomycetota</taxon>
        <taxon>Actinomycetes</taxon>
        <taxon>Kitasatosporales</taxon>
        <taxon>Streptomycetaceae</taxon>
        <taxon>Streptomyces</taxon>
    </lineage>
</organism>
<proteinExistence type="inferred from homology"/>
<evidence type="ECO:0000256" key="1">
    <source>
        <dbReference type="ARBA" id="ARBA00001554"/>
    </source>
</evidence>
<accession>A0A918UTA5</accession>
<dbReference type="InterPro" id="IPR036428">
    <property type="entry name" value="PCD_sf"/>
</dbReference>
<reference evidence="7" key="1">
    <citation type="journal article" date="2014" name="Int. J. Syst. Evol. Microbiol.">
        <title>Complete genome sequence of Corynebacterium casei LMG S-19264T (=DSM 44701T), isolated from a smear-ripened cheese.</title>
        <authorList>
            <consortium name="US DOE Joint Genome Institute (JGI-PGF)"/>
            <person name="Walter F."/>
            <person name="Albersmeier A."/>
            <person name="Kalinowski J."/>
            <person name="Ruckert C."/>
        </authorList>
    </citation>
    <scope>NUCLEOTIDE SEQUENCE</scope>
    <source>
        <strain evidence="7">JCM 4815</strain>
    </source>
</reference>
<dbReference type="InterPro" id="IPR000157">
    <property type="entry name" value="TIR_dom"/>
</dbReference>
<dbReference type="Pfam" id="PF01329">
    <property type="entry name" value="Pterin_4a"/>
    <property type="match status" value="1"/>
</dbReference>
<evidence type="ECO:0000313" key="7">
    <source>
        <dbReference type="EMBL" id="GGZ33472.1"/>
    </source>
</evidence>
<dbReference type="Proteomes" id="UP000622166">
    <property type="component" value="Unassembled WGS sequence"/>
</dbReference>
<dbReference type="EC" id="4.2.1.96" evidence="3"/>
<evidence type="ECO:0000256" key="5">
    <source>
        <dbReference type="ARBA" id="ARBA00023239"/>
    </source>
</evidence>
<evidence type="ECO:0000259" key="6">
    <source>
        <dbReference type="PROSITE" id="PS50104"/>
    </source>
</evidence>
<protein>
    <recommendedName>
        <fullName evidence="4">Putative pterin-4-alpha-carbinolamine dehydratase</fullName>
        <ecNumber evidence="3">4.2.1.96</ecNumber>
    </recommendedName>
</protein>
<name>A0A918UTA5_9ACTN</name>
<dbReference type="RefSeq" id="WP_189865099.1">
    <property type="nucleotide sequence ID" value="NZ_BMVW01000017.1"/>
</dbReference>
<keyword evidence="5" id="KW-0456">Lyase</keyword>
<dbReference type="PANTHER" id="PTHR12599">
    <property type="entry name" value="PTERIN-4-ALPHA-CARBINOLAMINE DEHYDRATASE"/>
    <property type="match status" value="1"/>
</dbReference>
<gene>
    <name evidence="7" type="ORF">GCM10010365_62840</name>
</gene>
<evidence type="ECO:0000256" key="4">
    <source>
        <dbReference type="ARBA" id="ARBA00021735"/>
    </source>
</evidence>
<evidence type="ECO:0000256" key="2">
    <source>
        <dbReference type="ARBA" id="ARBA00006472"/>
    </source>
</evidence>
<feature type="domain" description="TIR" evidence="6">
    <location>
        <begin position="1"/>
        <end position="149"/>
    </location>
</feature>
<dbReference type="SUPFAM" id="SSF55248">
    <property type="entry name" value="PCD-like"/>
    <property type="match status" value="1"/>
</dbReference>
<comment type="caution">
    <text evidence="7">The sequence shown here is derived from an EMBL/GenBank/DDBJ whole genome shotgun (WGS) entry which is preliminary data.</text>
</comment>
<keyword evidence="8" id="KW-1185">Reference proteome</keyword>
<comment type="similarity">
    <text evidence="2">Belongs to the pterin-4-alpha-carbinolamine dehydratase family.</text>
</comment>
<dbReference type="AlphaFoldDB" id="A0A918UTA5"/>
<dbReference type="SUPFAM" id="SSF52200">
    <property type="entry name" value="Toll/Interleukin receptor TIR domain"/>
    <property type="match status" value="1"/>
</dbReference>
<dbReference type="PANTHER" id="PTHR12599:SF0">
    <property type="entry name" value="PTERIN-4-ALPHA-CARBINOLAMINE DEHYDRATASE"/>
    <property type="match status" value="1"/>
</dbReference>
<sequence>MEKIFVSYRREDGAAEAWLLQARLSDRLGGAAVFLDDYAIPPGAVWPDRIRRALDSASAVIVVIGPHWVVAADEWSRRRIDQEDDWVRLEIAESLASNKNVLPVLVRGAAMPPAEALPVPIASLARLQAVELRDAGDIDRIVNHLVGLLGGAEKDGETGLYPRPAPELPDPLSKEKIKVALQGSLRHWRVQQRRPGGPSAAVGESGQEQTGLYREYRFLTFQDAVSFMHATAPGCDIAIHHPVWENVWRTVRVFLTTWDIGHRISDRDVQMAKYFERAYEDFPAADRAD</sequence>
<dbReference type="GO" id="GO:0008124">
    <property type="term" value="F:4-alpha-hydroxytetrahydrobiopterin dehydratase activity"/>
    <property type="evidence" value="ECO:0007669"/>
    <property type="project" value="UniProtKB-EC"/>
</dbReference>
<dbReference type="CDD" id="cd00488">
    <property type="entry name" value="PCD_DCoH"/>
    <property type="match status" value="1"/>
</dbReference>
<dbReference type="InterPro" id="IPR035897">
    <property type="entry name" value="Toll_tir_struct_dom_sf"/>
</dbReference>
<dbReference type="Pfam" id="PF13676">
    <property type="entry name" value="TIR_2"/>
    <property type="match status" value="1"/>
</dbReference>
<evidence type="ECO:0000256" key="3">
    <source>
        <dbReference type="ARBA" id="ARBA00013252"/>
    </source>
</evidence>
<dbReference type="Gene3D" id="3.30.1360.20">
    <property type="entry name" value="Transcriptional coactivator/pterin dehydratase"/>
    <property type="match status" value="1"/>
</dbReference>
<dbReference type="EMBL" id="BMVW01000017">
    <property type="protein sequence ID" value="GGZ33472.1"/>
    <property type="molecule type" value="Genomic_DNA"/>
</dbReference>
<dbReference type="Gene3D" id="3.40.50.10140">
    <property type="entry name" value="Toll/interleukin-1 receptor homology (TIR) domain"/>
    <property type="match status" value="1"/>
</dbReference>
<comment type="catalytic activity">
    <reaction evidence="1">
        <text>(4aS,6R)-4a-hydroxy-L-erythro-5,6,7,8-tetrahydrobiopterin = (6R)-L-erythro-6,7-dihydrobiopterin + H2O</text>
        <dbReference type="Rhea" id="RHEA:11920"/>
        <dbReference type="ChEBI" id="CHEBI:15377"/>
        <dbReference type="ChEBI" id="CHEBI:15642"/>
        <dbReference type="ChEBI" id="CHEBI:43120"/>
        <dbReference type="EC" id="4.2.1.96"/>
    </reaction>
</comment>
<dbReference type="InterPro" id="IPR001533">
    <property type="entry name" value="Pterin_deHydtase"/>
</dbReference>
<dbReference type="GO" id="GO:0006729">
    <property type="term" value="P:tetrahydrobiopterin biosynthetic process"/>
    <property type="evidence" value="ECO:0007669"/>
    <property type="project" value="InterPro"/>
</dbReference>
<evidence type="ECO:0000313" key="8">
    <source>
        <dbReference type="Proteomes" id="UP000622166"/>
    </source>
</evidence>
<reference evidence="7" key="2">
    <citation type="submission" date="2020-09" db="EMBL/GenBank/DDBJ databases">
        <authorList>
            <person name="Sun Q."/>
            <person name="Ohkuma M."/>
        </authorList>
    </citation>
    <scope>NUCLEOTIDE SEQUENCE</scope>
    <source>
        <strain evidence="7">JCM 4815</strain>
    </source>
</reference>